<dbReference type="GO" id="GO:0016853">
    <property type="term" value="F:isomerase activity"/>
    <property type="evidence" value="ECO:0007669"/>
    <property type="project" value="UniProtKB-KW"/>
</dbReference>
<proteinExistence type="predicted"/>
<keyword evidence="3" id="KW-1185">Reference proteome</keyword>
<gene>
    <name evidence="2" type="ORF">SK3146_04873</name>
</gene>
<reference evidence="2" key="1">
    <citation type="submission" date="2018-02" db="EMBL/GenBank/DDBJ databases">
        <authorList>
            <person name="Kim S.-K."/>
            <person name="Jung H.-I."/>
            <person name="Lee S.-W."/>
        </authorList>
    </citation>
    <scope>NUCLEOTIDE SEQUENCE</scope>
    <source>
        <strain evidence="2">SK3146</strain>
    </source>
</reference>
<feature type="domain" description="Xylose isomerase-like TIM barrel" evidence="1">
    <location>
        <begin position="22"/>
        <end position="268"/>
    </location>
</feature>
<dbReference type="Gene3D" id="3.20.20.150">
    <property type="entry name" value="Divalent-metal-dependent TIM barrel enzymes"/>
    <property type="match status" value="1"/>
</dbReference>
<dbReference type="InterPro" id="IPR036237">
    <property type="entry name" value="Xyl_isomerase-like_sf"/>
</dbReference>
<name>A0ABY4RSR6_9BACL</name>
<accession>A0ABY4RSR6</accession>
<dbReference type="EMBL" id="CP027059">
    <property type="protein sequence ID" value="UQZ85584.1"/>
    <property type="molecule type" value="Genomic_DNA"/>
</dbReference>
<dbReference type="InterPro" id="IPR013022">
    <property type="entry name" value="Xyl_isomerase-like_TIM-brl"/>
</dbReference>
<dbReference type="Pfam" id="PF01261">
    <property type="entry name" value="AP_endonuc_2"/>
    <property type="match status" value="1"/>
</dbReference>
<dbReference type="Proteomes" id="UP001057134">
    <property type="component" value="Chromosome"/>
</dbReference>
<evidence type="ECO:0000259" key="1">
    <source>
        <dbReference type="Pfam" id="PF01261"/>
    </source>
</evidence>
<keyword evidence="2" id="KW-0413">Isomerase</keyword>
<evidence type="ECO:0000313" key="2">
    <source>
        <dbReference type="EMBL" id="UQZ85584.1"/>
    </source>
</evidence>
<dbReference type="SUPFAM" id="SSF51658">
    <property type="entry name" value="Xylose isomerase-like"/>
    <property type="match status" value="1"/>
</dbReference>
<dbReference type="PANTHER" id="PTHR12110">
    <property type="entry name" value="HYDROXYPYRUVATE ISOMERASE"/>
    <property type="match status" value="1"/>
</dbReference>
<dbReference type="InterPro" id="IPR050312">
    <property type="entry name" value="IolE/XylAMocC-like"/>
</dbReference>
<dbReference type="RefSeq" id="WP_249861201.1">
    <property type="nucleotide sequence ID" value="NZ_CP027059.1"/>
</dbReference>
<evidence type="ECO:0000313" key="3">
    <source>
        <dbReference type="Proteomes" id="UP001057134"/>
    </source>
</evidence>
<sequence length="275" mass="30780">MKLANMNQNYHRYPLEYFLDSTVRTGLEAIELWAGTPHLYVDDASAQEVAGVLKQIKQRNLELVCFTPEQAIYPINLSAKDDACRKRSIEYFRKCISVTNALECPKMLVIVGFGFYSEPEEEAWKRAAQSLHVLAQDAEQSGVTLVLESMSNIGSNVIYNLDTLQRMHAQVNSPAMKVMLDTIPMVLAGETIEEYGAAFGNELVHVHFLDGDGLTTAHLAWGEGKFSLDNFIDGLKTINYNGYLTLEHISPKYNWDPEAAVRQSLKSIGSKLLSQ</sequence>
<protein>
    <submittedName>
        <fullName evidence="2">D-tagatose 3-epimerase</fullName>
        <ecNumber evidence="2">5.3.1.-</ecNumber>
    </submittedName>
</protein>
<organism evidence="2 3">
    <name type="scientific">Paenibacillus konkukensis</name>
    <dbReference type="NCBI Taxonomy" id="2020716"/>
    <lineage>
        <taxon>Bacteria</taxon>
        <taxon>Bacillati</taxon>
        <taxon>Bacillota</taxon>
        <taxon>Bacilli</taxon>
        <taxon>Bacillales</taxon>
        <taxon>Paenibacillaceae</taxon>
        <taxon>Paenibacillus</taxon>
    </lineage>
</organism>
<dbReference type="EC" id="5.3.1.-" evidence="2"/>
<reference evidence="2" key="2">
    <citation type="journal article" date="2021" name="J Anim Sci Technol">
        <title>Complete genome sequence of Paenibacillus konkukensis sp. nov. SK3146 as a potential probiotic strain.</title>
        <authorList>
            <person name="Jung H.I."/>
            <person name="Park S."/>
            <person name="Niu K.M."/>
            <person name="Lee S.W."/>
            <person name="Kothari D."/>
            <person name="Yi K.J."/>
            <person name="Kim S.K."/>
        </authorList>
    </citation>
    <scope>NUCLEOTIDE SEQUENCE</scope>
    <source>
        <strain evidence="2">SK3146</strain>
    </source>
</reference>